<dbReference type="Proteomes" id="UP000220797">
    <property type="component" value="Unassembled WGS sequence"/>
</dbReference>
<feature type="compositionally biased region" description="Basic and acidic residues" evidence="2">
    <location>
        <begin position="54"/>
        <end position="69"/>
    </location>
</feature>
<keyword evidence="4" id="KW-0732">Signal</keyword>
<protein>
    <submittedName>
        <fullName evidence="5">Secreted ookinete protein, putative</fullName>
    </submittedName>
</protein>
<feature type="transmembrane region" description="Helical" evidence="3">
    <location>
        <begin position="369"/>
        <end position="386"/>
    </location>
</feature>
<dbReference type="EMBL" id="CVMV01000086">
    <property type="protein sequence ID" value="CRG97157.1"/>
    <property type="molecule type" value="Genomic_DNA"/>
</dbReference>
<dbReference type="RefSeq" id="XP_028529960.1">
    <property type="nucleotide sequence ID" value="XM_028673515.1"/>
</dbReference>
<dbReference type="GeneID" id="39732290"/>
<feature type="chain" id="PRO_5012701225" evidence="4">
    <location>
        <begin position="20"/>
        <end position="895"/>
    </location>
</feature>
<evidence type="ECO:0000256" key="3">
    <source>
        <dbReference type="SAM" id="Phobius"/>
    </source>
</evidence>
<sequence length="895" mass="105848">MKFFCIFISCFITISIIKNQHINQDNNLNEVQENITNAETNEGKNGNKKVKNVNGKEDNTNKKDEDKYKDDLNNFYDNKYTNDESNIEYIDDDKTNMTPYISLDEKIEEMKKESLNLKFGDDFKHVNEDSVNMESQGNDENYEATKKDSNKVSLKDNNEELMNNTPLKKESESKIFFDKNELKDIHKFEEVGDNKYILDLEKKLINMENIEENENENKNKKGKINHIKNMNDIKKINKKEGNNKVKKIKEKENSNNEEIDLEYKKNSNITTNNNDDKGKYEQNEQMKMHDHMNKNYENLKLKKPEFVKTFFDFLTEIFLIIKIGIIYRYTYFLIPLKNLIIYNILNQIEHFFITILSIHRTSSKQYTDIYGILLIVFFIYFLKISISKLFHSRNKKYVDTSRNRSNENLYIENLLKRILFNLEKNKNISNYENILNDILENTDNILVNINIINKENKNIYTDITSNINNIGIFTYISTQALKKINSKSDLIISELTTNRLIDDDIKMDKLKNNLINEFNDNQINKIKDDFIDEFDENDMDKLRCNAFNNDFDENEINDFLKKSGDYEFDDSINKDNFINNNINSKNEFFLKNTIDTLNDNKKIALNRVEDTRKSEYDNFNNNHLKEDYNKNNNFNNNNSDTFNVNESNAVKNNLNGYPLSEYKNEEKTNNFFNEDLNKNELTNTNNSIINKNIDVNNKVKPINNINELNKSFNNINNIYNFNSNMKNMIHTKETHNYESDLIHNQNNSTSLNVNCNTTEKNMNEDIIDKIKINSTNHIVEENLKNINENELKMNHNLINNYTNKEQVKTNDELINSISNPNVQYFDPIKKNSNLTNDNFMNKQDYMNNYVQPPYSFIPPSYQVLENSSSRNQKYITQRKERQKIVATKSPFKNIP</sequence>
<evidence type="ECO:0000256" key="4">
    <source>
        <dbReference type="SAM" id="SignalP"/>
    </source>
</evidence>
<feature type="coiled-coil region" evidence="1">
    <location>
        <begin position="197"/>
        <end position="230"/>
    </location>
</feature>
<keyword evidence="1" id="KW-0175">Coiled coil</keyword>
<evidence type="ECO:0000313" key="5">
    <source>
        <dbReference type="EMBL" id="CRG97157.1"/>
    </source>
</evidence>
<organism evidence="5 6">
    <name type="scientific">Plasmodium gallinaceum</name>
    <dbReference type="NCBI Taxonomy" id="5849"/>
    <lineage>
        <taxon>Eukaryota</taxon>
        <taxon>Sar</taxon>
        <taxon>Alveolata</taxon>
        <taxon>Apicomplexa</taxon>
        <taxon>Aconoidasida</taxon>
        <taxon>Haemosporida</taxon>
        <taxon>Plasmodiidae</taxon>
        <taxon>Plasmodium</taxon>
        <taxon>Plasmodium (Haemamoeba)</taxon>
    </lineage>
</organism>
<evidence type="ECO:0000256" key="2">
    <source>
        <dbReference type="SAM" id="MobiDB-lite"/>
    </source>
</evidence>
<comment type="caution">
    <text evidence="5">The sequence shown here is derived from an EMBL/GenBank/DDBJ whole genome shotgun (WGS) entry which is preliminary data.</text>
</comment>
<feature type="transmembrane region" description="Helical" evidence="3">
    <location>
        <begin position="310"/>
        <end position="327"/>
    </location>
</feature>
<feature type="region of interest" description="Disordered" evidence="2">
    <location>
        <begin position="40"/>
        <end position="69"/>
    </location>
</feature>
<keyword evidence="3" id="KW-0812">Transmembrane</keyword>
<accession>A0A1J1H1H4</accession>
<dbReference type="AlphaFoldDB" id="A0A1J1H1H4"/>
<keyword evidence="3" id="KW-0472">Membrane</keyword>
<name>A0A1J1H1H4_PLAGA</name>
<keyword evidence="3" id="KW-1133">Transmembrane helix</keyword>
<evidence type="ECO:0000313" key="6">
    <source>
        <dbReference type="Proteomes" id="UP000220797"/>
    </source>
</evidence>
<proteinExistence type="predicted"/>
<feature type="signal peptide" evidence="4">
    <location>
        <begin position="1"/>
        <end position="19"/>
    </location>
</feature>
<gene>
    <name evidence="5" type="primary">PSOP24</name>
    <name evidence="5" type="ORF">PGAL8A_00376000</name>
</gene>
<dbReference type="OMA" id="QHNEFPE"/>
<evidence type="ECO:0000256" key="1">
    <source>
        <dbReference type="SAM" id="Coils"/>
    </source>
</evidence>
<dbReference type="VEuPathDB" id="PlasmoDB:PGAL8A_00376000"/>
<dbReference type="OrthoDB" id="372659at2759"/>
<reference evidence="5" key="1">
    <citation type="submission" date="2015-04" db="EMBL/GenBank/DDBJ databases">
        <authorList>
            <consortium name="Pathogen Informatics"/>
        </authorList>
    </citation>
    <scope>NUCLEOTIDE SEQUENCE [LARGE SCALE GENOMIC DNA]</scope>
    <source>
        <strain evidence="5">8A</strain>
    </source>
</reference>
<keyword evidence="6" id="KW-1185">Reference proteome</keyword>